<sequence length="333" mass="35885">MDFFQTSPIFYDPAAYAAFQRQAAARGNSAGSPPASPRGASSFSTHALREALPPLPRRAASPEPHWPSEPWSASGHEGPIAWQDDHGGNDAWQGAVAGGFHGAPAGAAWEVPAWSGIADLHAVAGSQPFPSPALLQQRAQEWQALCSTTLKHDGDDGRLAQAMRDLFVVFVDSPTFRQTIATVRDGGPVDIRIDPEVATAYFDGSRRAVVVGEVNARSRVHAMAMVAFELTNASLASALSAHAQAAMAGMHPRAYAEGVERIEYNSVSNCQAYYREARQSLQRVGLDNPGVWYSRVTPDGDIQPVIASEDESLRNAQATGHFGRYEQDYARMQ</sequence>
<dbReference type="EMBL" id="FNJL01000024">
    <property type="protein sequence ID" value="SDP75434.1"/>
    <property type="molecule type" value="Genomic_DNA"/>
</dbReference>
<dbReference type="OrthoDB" id="8820666at2"/>
<reference evidence="3" key="1">
    <citation type="submission" date="2016-10" db="EMBL/GenBank/DDBJ databases">
        <authorList>
            <person name="Varghese N."/>
            <person name="Submissions S."/>
        </authorList>
    </citation>
    <scope>NUCLEOTIDE SEQUENCE [LARGE SCALE GENOMIC DNA]</scope>
    <source>
        <strain evidence="3">DSM 17101</strain>
    </source>
</reference>
<protein>
    <submittedName>
        <fullName evidence="2">Uncharacterized protein</fullName>
    </submittedName>
</protein>
<dbReference type="AlphaFoldDB" id="A0A1H0VAP4"/>
<proteinExistence type="predicted"/>
<dbReference type="Proteomes" id="UP000199317">
    <property type="component" value="Unassembled WGS sequence"/>
</dbReference>
<evidence type="ECO:0000313" key="2">
    <source>
        <dbReference type="EMBL" id="SDP75434.1"/>
    </source>
</evidence>
<feature type="compositionally biased region" description="Low complexity" evidence="1">
    <location>
        <begin position="57"/>
        <end position="74"/>
    </location>
</feature>
<keyword evidence="3" id="KW-1185">Reference proteome</keyword>
<name>A0A1H0VAP4_9BURK</name>
<gene>
    <name evidence="2" type="ORF">SAMN04489708_12471</name>
</gene>
<feature type="region of interest" description="Disordered" evidence="1">
    <location>
        <begin position="56"/>
        <end position="80"/>
    </location>
</feature>
<organism evidence="2 3">
    <name type="scientific">Paracidovorax cattleyae</name>
    <dbReference type="NCBI Taxonomy" id="80868"/>
    <lineage>
        <taxon>Bacteria</taxon>
        <taxon>Pseudomonadati</taxon>
        <taxon>Pseudomonadota</taxon>
        <taxon>Betaproteobacteria</taxon>
        <taxon>Burkholderiales</taxon>
        <taxon>Comamonadaceae</taxon>
        <taxon>Paracidovorax</taxon>
    </lineage>
</organism>
<evidence type="ECO:0000313" key="3">
    <source>
        <dbReference type="Proteomes" id="UP000199317"/>
    </source>
</evidence>
<accession>A0A1H0VAP4</accession>
<evidence type="ECO:0000256" key="1">
    <source>
        <dbReference type="SAM" id="MobiDB-lite"/>
    </source>
</evidence>